<dbReference type="VEuPathDB" id="VectorBase:LOC119186804"/>
<accession>A0A6G5ABG0</accession>
<dbReference type="PANTHER" id="PTHR24559:SF444">
    <property type="entry name" value="REVERSE TRANSCRIPTASE DOMAIN-CONTAINING PROTEIN"/>
    <property type="match status" value="1"/>
</dbReference>
<dbReference type="AlphaFoldDB" id="A0A6G5ABG0"/>
<dbReference type="EMBL" id="GIKN01005227">
    <property type="protein sequence ID" value="NIE47500.1"/>
    <property type="molecule type" value="Transcribed_RNA"/>
</dbReference>
<dbReference type="PANTHER" id="PTHR24559">
    <property type="entry name" value="TRANSPOSON TY3-I GAG-POL POLYPROTEIN"/>
    <property type="match status" value="1"/>
</dbReference>
<dbReference type="InterPro" id="IPR043502">
    <property type="entry name" value="DNA/RNA_pol_sf"/>
</dbReference>
<dbReference type="OrthoDB" id="10056424at2759"/>
<sequence>MVPPRLSISVAVTHKTFSEFEAFADNNTALLLQKGICMARGLVKLRDGCANVLLTNLGNEVQHVAKGTVIASRNDFVQVTELHTFETNESDFEDVESVLAAIDIEPGLLPSEKEQIEGLLREFAECFSLSSKVRRTPIAKHRIIVDESVRPIHQHPYRVSPREREAIGNQVKEMLKDDVIQPSSSPWASPVVLVKKKTKPYVSALIIGS</sequence>
<organism evidence="1">
    <name type="scientific">Rhipicephalus microplus</name>
    <name type="common">Cattle tick</name>
    <name type="synonym">Boophilus microplus</name>
    <dbReference type="NCBI Taxonomy" id="6941"/>
    <lineage>
        <taxon>Eukaryota</taxon>
        <taxon>Metazoa</taxon>
        <taxon>Ecdysozoa</taxon>
        <taxon>Arthropoda</taxon>
        <taxon>Chelicerata</taxon>
        <taxon>Arachnida</taxon>
        <taxon>Acari</taxon>
        <taxon>Parasitiformes</taxon>
        <taxon>Ixodida</taxon>
        <taxon>Ixodoidea</taxon>
        <taxon>Ixodidae</taxon>
        <taxon>Rhipicephalinae</taxon>
        <taxon>Rhipicephalus</taxon>
        <taxon>Boophilus</taxon>
    </lineage>
</organism>
<dbReference type="Gene3D" id="3.10.10.10">
    <property type="entry name" value="HIV Type 1 Reverse Transcriptase, subunit A, domain 1"/>
    <property type="match status" value="1"/>
</dbReference>
<dbReference type="InterPro" id="IPR053134">
    <property type="entry name" value="RNA-dir_DNA_polymerase"/>
</dbReference>
<proteinExistence type="predicted"/>
<name>A0A6G5ABG0_RHIMP</name>
<dbReference type="GO" id="GO:0071897">
    <property type="term" value="P:DNA biosynthetic process"/>
    <property type="evidence" value="ECO:0007669"/>
    <property type="project" value="UniProtKB-ARBA"/>
</dbReference>
<evidence type="ECO:0000313" key="1">
    <source>
        <dbReference type="EMBL" id="NIE47500.1"/>
    </source>
</evidence>
<protein>
    <submittedName>
        <fullName evidence="1">Putative tick transposon</fullName>
    </submittedName>
</protein>
<reference evidence="1" key="1">
    <citation type="submission" date="2020-03" db="EMBL/GenBank/DDBJ databases">
        <title>A transcriptome and proteome of the tick Rhipicephalus microplus shaped by the genetic composition of its hosts and developmental stage.</title>
        <authorList>
            <person name="Garcia G.R."/>
            <person name="Ribeiro J.M.C."/>
            <person name="Maruyama S.R."/>
            <person name="Gardinasse L.G."/>
            <person name="Nelson K."/>
            <person name="Ferreira B.R."/>
            <person name="Andrade T.G."/>
            <person name="Santos I.K.F.M."/>
        </authorList>
    </citation>
    <scope>NUCLEOTIDE SEQUENCE</scope>
    <source>
        <strain evidence="1">NSGR</strain>
        <tissue evidence="1">Salivary glands</tissue>
    </source>
</reference>
<dbReference type="SUPFAM" id="SSF56672">
    <property type="entry name" value="DNA/RNA polymerases"/>
    <property type="match status" value="1"/>
</dbReference>